<dbReference type="RefSeq" id="WP_264047498.1">
    <property type="nucleotide sequence ID" value="NZ_BAABGF010000010.1"/>
</dbReference>
<protein>
    <recommendedName>
        <fullName evidence="5">DUF2613 domain-containing protein</fullName>
    </recommendedName>
</protein>
<comment type="caution">
    <text evidence="3">The sequence shown here is derived from an EMBL/GenBank/DDBJ whole genome shotgun (WGS) entry which is preliminary data.</text>
</comment>
<proteinExistence type="predicted"/>
<dbReference type="Proteomes" id="UP001501417">
    <property type="component" value="Unassembled WGS sequence"/>
</dbReference>
<name>A0ABP8RD68_9MYCO</name>
<keyword evidence="4" id="KW-1185">Reference proteome</keyword>
<keyword evidence="2" id="KW-0812">Transmembrane</keyword>
<feature type="region of interest" description="Disordered" evidence="1">
    <location>
        <begin position="49"/>
        <end position="88"/>
    </location>
</feature>
<evidence type="ECO:0000313" key="3">
    <source>
        <dbReference type="EMBL" id="GAA4535387.1"/>
    </source>
</evidence>
<feature type="compositionally biased region" description="Pro residues" evidence="1">
    <location>
        <begin position="65"/>
        <end position="88"/>
    </location>
</feature>
<evidence type="ECO:0000256" key="2">
    <source>
        <dbReference type="SAM" id="Phobius"/>
    </source>
</evidence>
<gene>
    <name evidence="3" type="ORF">GCM10023161_08820</name>
</gene>
<accession>A0ABP8RD68</accession>
<evidence type="ECO:0000256" key="1">
    <source>
        <dbReference type="SAM" id="MobiDB-lite"/>
    </source>
</evidence>
<evidence type="ECO:0008006" key="5">
    <source>
        <dbReference type="Google" id="ProtNLM"/>
    </source>
</evidence>
<organism evidence="3 4">
    <name type="scientific">Mycobacterium paraffinicum</name>
    <dbReference type="NCBI Taxonomy" id="53378"/>
    <lineage>
        <taxon>Bacteria</taxon>
        <taxon>Bacillati</taxon>
        <taxon>Actinomycetota</taxon>
        <taxon>Actinomycetes</taxon>
        <taxon>Mycobacteriales</taxon>
        <taxon>Mycobacteriaceae</taxon>
        <taxon>Mycobacterium</taxon>
    </lineage>
</organism>
<keyword evidence="2" id="KW-1133">Transmembrane helix</keyword>
<sequence length="88" mass="8587">MTSDNIGTRRFPAGVAAVAGLAGLVLGALAAFAITGLVWTVRVQLPPPPYPPPLSSQAGGGCVYPSPPAPTSAPGVVPAPPLPPGTHA</sequence>
<keyword evidence="2" id="KW-0472">Membrane</keyword>
<evidence type="ECO:0000313" key="4">
    <source>
        <dbReference type="Proteomes" id="UP001501417"/>
    </source>
</evidence>
<feature type="transmembrane region" description="Helical" evidence="2">
    <location>
        <begin position="12"/>
        <end position="39"/>
    </location>
</feature>
<dbReference type="EMBL" id="BAABGF010000010">
    <property type="protein sequence ID" value="GAA4535387.1"/>
    <property type="molecule type" value="Genomic_DNA"/>
</dbReference>
<reference evidence="4" key="1">
    <citation type="journal article" date="2019" name="Int. J. Syst. Evol. Microbiol.">
        <title>The Global Catalogue of Microorganisms (GCM) 10K type strain sequencing project: providing services to taxonomists for standard genome sequencing and annotation.</title>
        <authorList>
            <consortium name="The Broad Institute Genomics Platform"/>
            <consortium name="The Broad Institute Genome Sequencing Center for Infectious Disease"/>
            <person name="Wu L."/>
            <person name="Ma J."/>
        </authorList>
    </citation>
    <scope>NUCLEOTIDE SEQUENCE [LARGE SCALE GENOMIC DNA]</scope>
    <source>
        <strain evidence="4">JCM 17782</strain>
    </source>
</reference>